<dbReference type="Proteomes" id="UP000185612">
    <property type="component" value="Unassembled WGS sequence"/>
</dbReference>
<accession>A0A1Q5PWD3</accession>
<feature type="region of interest" description="Disordered" evidence="5">
    <location>
        <begin position="387"/>
        <end position="424"/>
    </location>
</feature>
<feature type="region of interest" description="Disordered" evidence="5">
    <location>
        <begin position="38"/>
        <end position="67"/>
    </location>
</feature>
<dbReference type="SUPFAM" id="SSF103088">
    <property type="entry name" value="OmpA-like"/>
    <property type="match status" value="1"/>
</dbReference>
<reference evidence="8" key="1">
    <citation type="submission" date="2016-12" db="EMBL/GenBank/DDBJ databases">
        <authorList>
            <person name="Meng X."/>
        </authorList>
    </citation>
    <scope>NUCLEOTIDE SEQUENCE [LARGE SCALE GENOMIC DNA]</scope>
    <source>
        <strain evidence="8">DSM 20732</strain>
    </source>
</reference>
<feature type="compositionally biased region" description="Low complexity" evidence="5">
    <location>
        <begin position="38"/>
        <end position="62"/>
    </location>
</feature>
<evidence type="ECO:0000256" key="5">
    <source>
        <dbReference type="SAM" id="MobiDB-lite"/>
    </source>
</evidence>
<gene>
    <name evidence="7" type="ORF">BSZ40_05480</name>
</gene>
<evidence type="ECO:0000313" key="7">
    <source>
        <dbReference type="EMBL" id="OKL51933.1"/>
    </source>
</evidence>
<keyword evidence="2 4" id="KW-0472">Membrane</keyword>
<feature type="domain" description="OmpA-like" evidence="6">
    <location>
        <begin position="303"/>
        <end position="424"/>
    </location>
</feature>
<evidence type="ECO:0000256" key="3">
    <source>
        <dbReference type="ARBA" id="ARBA00023237"/>
    </source>
</evidence>
<dbReference type="PANTHER" id="PTHR30329">
    <property type="entry name" value="STATOR ELEMENT OF FLAGELLAR MOTOR COMPLEX"/>
    <property type="match status" value="1"/>
</dbReference>
<evidence type="ECO:0000256" key="4">
    <source>
        <dbReference type="PROSITE-ProRule" id="PRU00473"/>
    </source>
</evidence>
<dbReference type="PROSITE" id="PS51123">
    <property type="entry name" value="OMPA_2"/>
    <property type="match status" value="1"/>
</dbReference>
<protein>
    <recommendedName>
        <fullName evidence="6">OmpA-like domain-containing protein</fullName>
    </recommendedName>
</protein>
<dbReference type="Pfam" id="PF00691">
    <property type="entry name" value="OmpA"/>
    <property type="match status" value="1"/>
</dbReference>
<keyword evidence="8" id="KW-1185">Reference proteome</keyword>
<organism evidence="7 8">
    <name type="scientific">Buchananella hordeovulneris</name>
    <dbReference type="NCBI Taxonomy" id="52770"/>
    <lineage>
        <taxon>Bacteria</taxon>
        <taxon>Bacillati</taxon>
        <taxon>Actinomycetota</taxon>
        <taxon>Actinomycetes</taxon>
        <taxon>Actinomycetales</taxon>
        <taxon>Actinomycetaceae</taxon>
        <taxon>Buchananella</taxon>
    </lineage>
</organism>
<dbReference type="InterPro" id="IPR006665">
    <property type="entry name" value="OmpA-like"/>
</dbReference>
<dbReference type="STRING" id="52770.BSZ40_05480"/>
<comment type="subcellular location">
    <subcellularLocation>
        <location evidence="1">Cell outer membrane</location>
    </subcellularLocation>
</comment>
<dbReference type="InterPro" id="IPR006664">
    <property type="entry name" value="OMP_bac"/>
</dbReference>
<dbReference type="PROSITE" id="PS51257">
    <property type="entry name" value="PROKAR_LIPOPROTEIN"/>
    <property type="match status" value="1"/>
</dbReference>
<dbReference type="EMBL" id="MQVS01000004">
    <property type="protein sequence ID" value="OKL51933.1"/>
    <property type="molecule type" value="Genomic_DNA"/>
</dbReference>
<dbReference type="RefSeq" id="WP_073824092.1">
    <property type="nucleotide sequence ID" value="NZ_JAUNKL010000014.1"/>
</dbReference>
<keyword evidence="3" id="KW-0998">Cell outer membrane</keyword>
<evidence type="ECO:0000313" key="8">
    <source>
        <dbReference type="Proteomes" id="UP000185612"/>
    </source>
</evidence>
<dbReference type="PANTHER" id="PTHR30329:SF21">
    <property type="entry name" value="LIPOPROTEIN YIAD-RELATED"/>
    <property type="match status" value="1"/>
</dbReference>
<proteinExistence type="predicted"/>
<dbReference type="CDD" id="cd07185">
    <property type="entry name" value="OmpA_C-like"/>
    <property type="match status" value="1"/>
</dbReference>
<dbReference type="AlphaFoldDB" id="A0A1Q5PWD3"/>
<dbReference type="PRINTS" id="PR01021">
    <property type="entry name" value="OMPADOMAIN"/>
</dbReference>
<evidence type="ECO:0000256" key="2">
    <source>
        <dbReference type="ARBA" id="ARBA00023136"/>
    </source>
</evidence>
<dbReference type="InterPro" id="IPR050330">
    <property type="entry name" value="Bact_OuterMem_StrucFunc"/>
</dbReference>
<sequence length="424" mass="42895">MRRAIAVTATIVLGASLAACKEEEQALPTAAPVVPTAQATVESESSAAPTRTAAPSASSDAAQPNVPVVPGYAPGEFPPVAPIVLPDISLLTGSAPEFGRSISDSIKGLPGVRVSSATCTGGVPHATNWSASLVGDVNHIGDDTVVTEQDGKTSVIGDGQVVELNNDGSGKKIGNGVIVNNGDGTGEYIGDGIVIKVLGNGAGSYIGGGSVYTIPGDGSGEMVTSADTIKNLGDGSGEQISAAAVIKNNGDGSGEYIGNGIIIKNNGDGTGEVNGVSIKVKPLPKLAPVGKFPELAALEPIDVCGLAITFQDEVLFDFGSDVVRPEGVSSLRQLGDAVGQVNVPKLLVHGHTDSISEEDFNQSLSERRANAVAKVLRDSGLTSQIEATGFGESKPVAPNTQPDGSDNPAGRQLNRRAEIIIPAP</sequence>
<dbReference type="OrthoDB" id="5166631at2"/>
<evidence type="ECO:0000256" key="1">
    <source>
        <dbReference type="ARBA" id="ARBA00004442"/>
    </source>
</evidence>
<dbReference type="GO" id="GO:0009279">
    <property type="term" value="C:cell outer membrane"/>
    <property type="evidence" value="ECO:0007669"/>
    <property type="project" value="UniProtKB-SubCell"/>
</dbReference>
<comment type="caution">
    <text evidence="7">The sequence shown here is derived from an EMBL/GenBank/DDBJ whole genome shotgun (WGS) entry which is preliminary data.</text>
</comment>
<evidence type="ECO:0000259" key="6">
    <source>
        <dbReference type="PROSITE" id="PS51123"/>
    </source>
</evidence>
<dbReference type="InterPro" id="IPR036737">
    <property type="entry name" value="OmpA-like_sf"/>
</dbReference>
<dbReference type="Gene3D" id="3.30.1330.60">
    <property type="entry name" value="OmpA-like domain"/>
    <property type="match status" value="1"/>
</dbReference>
<name>A0A1Q5PWD3_9ACTO</name>